<dbReference type="EMBL" id="JANBVO010000004">
    <property type="protein sequence ID" value="KAJ9154841.1"/>
    <property type="molecule type" value="Genomic_DNA"/>
</dbReference>
<gene>
    <name evidence="3" type="ORF">NKR23_g2374</name>
</gene>
<dbReference type="AlphaFoldDB" id="A0AA38VIK6"/>
<dbReference type="InterPro" id="IPR053178">
    <property type="entry name" value="Osmoadaptation_assoc"/>
</dbReference>
<dbReference type="InterPro" id="IPR001138">
    <property type="entry name" value="Zn2Cys6_DnaBD"/>
</dbReference>
<proteinExistence type="predicted"/>
<dbReference type="InterPro" id="IPR021858">
    <property type="entry name" value="Fun_TF"/>
</dbReference>
<accession>A0AA38VIK6</accession>
<dbReference type="PANTHER" id="PTHR38111:SF5">
    <property type="entry name" value="TRANSCRIPTION FACTOR DOMAIN-CONTAINING PROTEIN"/>
    <property type="match status" value="1"/>
</dbReference>
<dbReference type="SUPFAM" id="SSF57701">
    <property type="entry name" value="Zn2/Cys6 DNA-binding domain"/>
    <property type="match status" value="1"/>
</dbReference>
<feature type="domain" description="Zn(2)-C6 fungal-type" evidence="2">
    <location>
        <begin position="9"/>
        <end position="37"/>
    </location>
</feature>
<dbReference type="CDD" id="cd00067">
    <property type="entry name" value="GAL4"/>
    <property type="match status" value="1"/>
</dbReference>
<reference evidence="3" key="1">
    <citation type="submission" date="2022-07" db="EMBL/GenBank/DDBJ databases">
        <title>Fungi with potential for degradation of polypropylene.</title>
        <authorList>
            <person name="Gostincar C."/>
        </authorList>
    </citation>
    <scope>NUCLEOTIDE SEQUENCE</scope>
    <source>
        <strain evidence="3">EXF-13308</strain>
    </source>
</reference>
<dbReference type="Pfam" id="PF11951">
    <property type="entry name" value="Fungal_trans_2"/>
    <property type="match status" value="1"/>
</dbReference>
<dbReference type="InterPro" id="IPR036864">
    <property type="entry name" value="Zn2-C6_fun-type_DNA-bd_sf"/>
</dbReference>
<dbReference type="Pfam" id="PF00172">
    <property type="entry name" value="Zn_clus"/>
    <property type="match status" value="1"/>
</dbReference>
<evidence type="ECO:0000313" key="3">
    <source>
        <dbReference type="EMBL" id="KAJ9154841.1"/>
    </source>
</evidence>
<dbReference type="GO" id="GO:0000981">
    <property type="term" value="F:DNA-binding transcription factor activity, RNA polymerase II-specific"/>
    <property type="evidence" value="ECO:0007669"/>
    <property type="project" value="InterPro"/>
</dbReference>
<organism evidence="3 4">
    <name type="scientific">Pleurostoma richardsiae</name>
    <dbReference type="NCBI Taxonomy" id="41990"/>
    <lineage>
        <taxon>Eukaryota</taxon>
        <taxon>Fungi</taxon>
        <taxon>Dikarya</taxon>
        <taxon>Ascomycota</taxon>
        <taxon>Pezizomycotina</taxon>
        <taxon>Sordariomycetes</taxon>
        <taxon>Sordariomycetidae</taxon>
        <taxon>Calosphaeriales</taxon>
        <taxon>Pleurostomataceae</taxon>
        <taxon>Pleurostoma</taxon>
    </lineage>
</organism>
<protein>
    <submittedName>
        <fullName evidence="3">C6 zinc finger domain protein</fullName>
    </submittedName>
</protein>
<evidence type="ECO:0000259" key="2">
    <source>
        <dbReference type="PROSITE" id="PS50048"/>
    </source>
</evidence>
<sequence>MVGVPRSSGCLLCVKRRVKCDEERPGCGNCAKYGAECPGYDRAFKFVAGKHHVRQRRKDENQSEIELNSSSINPATGSSTLSPLVVLQRRPLQDATAFSIPPTLGGLRPEHIYGIINHLYVIEPRHEVSFFAPWFTSVPEHIGQKSHLDSAMSAFTLHLLGKAKCDSDLIGESRSMYGQSLCSLQKALNHPTEWKSAETLCATMLLCLYELFAGTSNSASWMKHAVGVSRLIQQRGSKAHENPFDRSMLLSFRPMIIMNALFSGQDCFLAKRNWQKILKTLSVNAQKEVDPSNHIITLVSRDTLVVVDRYFANLAKLPTILRHGYELKQNRKHGMPIDHAQVILLVQGAKTLHADMADWFHTFVQVAGEPVEVASQDPSSIYDTVLSYENIWVGSLFMGYWATMLIIQEVIQQCDQTDEYGESNRELARNIYRSLERVSAGIMGPYRVGYSLRISYDFADVDTQIWIRSLLDRFEKTYAATSASTYPKPEANEYGYQ</sequence>
<name>A0AA38VIK6_9PEZI</name>
<evidence type="ECO:0000313" key="4">
    <source>
        <dbReference type="Proteomes" id="UP001174694"/>
    </source>
</evidence>
<dbReference type="SMART" id="SM00066">
    <property type="entry name" value="GAL4"/>
    <property type="match status" value="1"/>
</dbReference>
<comment type="caution">
    <text evidence="3">The sequence shown here is derived from an EMBL/GenBank/DDBJ whole genome shotgun (WGS) entry which is preliminary data.</text>
</comment>
<dbReference type="PANTHER" id="PTHR38111">
    <property type="entry name" value="ZN(2)-C6 FUNGAL-TYPE DOMAIN-CONTAINING PROTEIN-RELATED"/>
    <property type="match status" value="1"/>
</dbReference>
<dbReference type="Gene3D" id="4.10.240.10">
    <property type="entry name" value="Zn(2)-C6 fungal-type DNA-binding domain"/>
    <property type="match status" value="1"/>
</dbReference>
<dbReference type="PROSITE" id="PS50048">
    <property type="entry name" value="ZN2_CY6_FUNGAL_2"/>
    <property type="match status" value="1"/>
</dbReference>
<dbReference type="GO" id="GO:0008270">
    <property type="term" value="F:zinc ion binding"/>
    <property type="evidence" value="ECO:0007669"/>
    <property type="project" value="InterPro"/>
</dbReference>
<keyword evidence="4" id="KW-1185">Reference proteome</keyword>
<dbReference type="Proteomes" id="UP001174694">
    <property type="component" value="Unassembled WGS sequence"/>
</dbReference>
<evidence type="ECO:0000256" key="1">
    <source>
        <dbReference type="ARBA" id="ARBA00023242"/>
    </source>
</evidence>
<keyword evidence="1" id="KW-0539">Nucleus</keyword>